<feature type="compositionally biased region" description="Basic residues" evidence="3">
    <location>
        <begin position="83"/>
        <end position="99"/>
    </location>
</feature>
<evidence type="ECO:0000256" key="1">
    <source>
        <dbReference type="ARBA" id="ARBA00004123"/>
    </source>
</evidence>
<feature type="region of interest" description="Disordered" evidence="3">
    <location>
        <begin position="132"/>
        <end position="241"/>
    </location>
</feature>
<comment type="subcellular location">
    <subcellularLocation>
        <location evidence="1">Nucleus</location>
    </subcellularLocation>
</comment>
<evidence type="ECO:0000256" key="2">
    <source>
        <dbReference type="ARBA" id="ARBA00023242"/>
    </source>
</evidence>
<feature type="compositionally biased region" description="Polar residues" evidence="3">
    <location>
        <begin position="195"/>
        <end position="216"/>
    </location>
</feature>
<dbReference type="EMBL" id="ML993971">
    <property type="protein sequence ID" value="KAF2201558.1"/>
    <property type="molecule type" value="Genomic_DNA"/>
</dbReference>
<keyword evidence="6" id="KW-1185">Reference proteome</keyword>
<dbReference type="PROSITE" id="PS00463">
    <property type="entry name" value="ZN2_CY6_FUNGAL_1"/>
    <property type="match status" value="1"/>
</dbReference>
<gene>
    <name evidence="5" type="ORF">GQ43DRAFT_471698</name>
</gene>
<dbReference type="InterPro" id="IPR021858">
    <property type="entry name" value="Fun_TF"/>
</dbReference>
<dbReference type="AlphaFoldDB" id="A0A9P4JL94"/>
<dbReference type="SMART" id="SM00066">
    <property type="entry name" value="GAL4"/>
    <property type="match status" value="1"/>
</dbReference>
<dbReference type="SUPFAM" id="SSF57701">
    <property type="entry name" value="Zn2/Cys6 DNA-binding domain"/>
    <property type="match status" value="1"/>
</dbReference>
<feature type="compositionally biased region" description="Low complexity" evidence="3">
    <location>
        <begin position="137"/>
        <end position="156"/>
    </location>
</feature>
<evidence type="ECO:0000259" key="4">
    <source>
        <dbReference type="PROSITE" id="PS50048"/>
    </source>
</evidence>
<dbReference type="Gene3D" id="4.10.240.10">
    <property type="entry name" value="Zn(2)-C6 fungal-type DNA-binding domain"/>
    <property type="match status" value="1"/>
</dbReference>
<protein>
    <recommendedName>
        <fullName evidence="4">Zn(2)-C6 fungal-type domain-containing protein</fullName>
    </recommendedName>
</protein>
<organism evidence="5 6">
    <name type="scientific">Delitschia confertaspora ATCC 74209</name>
    <dbReference type="NCBI Taxonomy" id="1513339"/>
    <lineage>
        <taxon>Eukaryota</taxon>
        <taxon>Fungi</taxon>
        <taxon>Dikarya</taxon>
        <taxon>Ascomycota</taxon>
        <taxon>Pezizomycotina</taxon>
        <taxon>Dothideomycetes</taxon>
        <taxon>Pleosporomycetidae</taxon>
        <taxon>Pleosporales</taxon>
        <taxon>Delitschiaceae</taxon>
        <taxon>Delitschia</taxon>
    </lineage>
</organism>
<evidence type="ECO:0000256" key="3">
    <source>
        <dbReference type="SAM" id="MobiDB-lite"/>
    </source>
</evidence>
<comment type="caution">
    <text evidence="5">The sequence shown here is derived from an EMBL/GenBank/DDBJ whole genome shotgun (WGS) entry which is preliminary data.</text>
</comment>
<feature type="domain" description="Zn(2)-C6 fungal-type" evidence="4">
    <location>
        <begin position="102"/>
        <end position="132"/>
    </location>
</feature>
<name>A0A9P4JL94_9PLEO</name>
<sequence length="747" mass="83555">MSGYYPPNQHIPSQYYNVNPNGLPNVIIPTVPVPHMMQPDGSISHGLPYLPQYAEPQLQQGYIDHHYEDATGGIGGPQGASQRVRRRSAPGEHVKHRRTRSGCFTCRNRRVKCDETHPICERCRKGNRECIYPEPQSAKSSRSGAKTSSRSSPEGSSPEDHELKEPLSAIPDEDEEAGNESATVSGAPSQREPSDTPSLVNDRSPSPSTESSATITSGAPRPPLSRASSSMQPSKQAASTARAFAELPPDVQFYLNYHKNQLTLHHYAFKSDASNFLKTTFLDMAIKHEPLLYAVVGFAAYYHTLSKPDGQMSNFLRYYNKSVSLLRQSILQSKKHNLATLMTVLQLASIEEMLGDWVNLMGHQKAAYEILTRLYTPQTIMKTELHRKVLQWYIRFDLFVGIQSGGEAVLSHDWFVAMRDAYHDLAAQSPDDFKLKYEARFSSSRLLASEATILFGRKAKGLMGDEDFMKELSLIEEQVNKLAPDIDPTLTDPAGFVTDFTGAPPLDPDDIVNPYEPNLIWSGKQWTSNFLLLDMWGIEFMFKIQLSIAMRKPPDPAMAEKALRTCQMFEAITLWPNSPPGAIIEAQACLAIATLFLPKEPKNIQWCRRMFCKIESAGYIYSIVLRNRMLEAWGLEPSDWWLPNDEGCPPIIRSIKNFIIERNAEPKNHQADDLKEMRGIFSTLTLSDTPSPERAAEESAESAFGGGALASIDETLIYTDDPAFGWNYDQDSYPGPEQYGPGRFAGQ</sequence>
<dbReference type="GO" id="GO:0000981">
    <property type="term" value="F:DNA-binding transcription factor activity, RNA polymerase II-specific"/>
    <property type="evidence" value="ECO:0007669"/>
    <property type="project" value="InterPro"/>
</dbReference>
<reference evidence="5" key="1">
    <citation type="journal article" date="2020" name="Stud. Mycol.">
        <title>101 Dothideomycetes genomes: a test case for predicting lifestyles and emergence of pathogens.</title>
        <authorList>
            <person name="Haridas S."/>
            <person name="Albert R."/>
            <person name="Binder M."/>
            <person name="Bloem J."/>
            <person name="Labutti K."/>
            <person name="Salamov A."/>
            <person name="Andreopoulos B."/>
            <person name="Baker S."/>
            <person name="Barry K."/>
            <person name="Bills G."/>
            <person name="Bluhm B."/>
            <person name="Cannon C."/>
            <person name="Castanera R."/>
            <person name="Culley D."/>
            <person name="Daum C."/>
            <person name="Ezra D."/>
            <person name="Gonzalez J."/>
            <person name="Henrissat B."/>
            <person name="Kuo A."/>
            <person name="Liang C."/>
            <person name="Lipzen A."/>
            <person name="Lutzoni F."/>
            <person name="Magnuson J."/>
            <person name="Mondo S."/>
            <person name="Nolan M."/>
            <person name="Ohm R."/>
            <person name="Pangilinan J."/>
            <person name="Park H.-J."/>
            <person name="Ramirez L."/>
            <person name="Alfaro M."/>
            <person name="Sun H."/>
            <person name="Tritt A."/>
            <person name="Yoshinaga Y."/>
            <person name="Zwiers L.-H."/>
            <person name="Turgeon B."/>
            <person name="Goodwin S."/>
            <person name="Spatafora J."/>
            <person name="Crous P."/>
            <person name="Grigoriev I."/>
        </authorList>
    </citation>
    <scope>NUCLEOTIDE SEQUENCE</scope>
    <source>
        <strain evidence="5">ATCC 74209</strain>
    </source>
</reference>
<feature type="region of interest" description="Disordered" evidence="3">
    <location>
        <begin position="71"/>
        <end position="99"/>
    </location>
</feature>
<dbReference type="PANTHER" id="PTHR37534:SF10">
    <property type="entry name" value="ZN(II)2CYS6 TRANSCRIPTION FACTOR (EUROFUNG)"/>
    <property type="match status" value="1"/>
</dbReference>
<keyword evidence="2" id="KW-0539">Nucleus</keyword>
<dbReference type="GO" id="GO:0000976">
    <property type="term" value="F:transcription cis-regulatory region binding"/>
    <property type="evidence" value="ECO:0007669"/>
    <property type="project" value="TreeGrafter"/>
</dbReference>
<dbReference type="CDD" id="cd00067">
    <property type="entry name" value="GAL4"/>
    <property type="match status" value="1"/>
</dbReference>
<dbReference type="GO" id="GO:0008270">
    <property type="term" value="F:zinc ion binding"/>
    <property type="evidence" value="ECO:0007669"/>
    <property type="project" value="InterPro"/>
</dbReference>
<dbReference type="GO" id="GO:0005634">
    <property type="term" value="C:nucleus"/>
    <property type="evidence" value="ECO:0007669"/>
    <property type="project" value="UniProtKB-SubCell"/>
</dbReference>
<dbReference type="Pfam" id="PF00172">
    <property type="entry name" value="Zn_clus"/>
    <property type="match status" value="1"/>
</dbReference>
<dbReference type="OrthoDB" id="5278208at2759"/>
<proteinExistence type="predicted"/>
<dbReference type="PROSITE" id="PS50048">
    <property type="entry name" value="ZN2_CY6_FUNGAL_2"/>
    <property type="match status" value="1"/>
</dbReference>
<dbReference type="InterPro" id="IPR001138">
    <property type="entry name" value="Zn2Cys6_DnaBD"/>
</dbReference>
<evidence type="ECO:0000313" key="6">
    <source>
        <dbReference type="Proteomes" id="UP000799536"/>
    </source>
</evidence>
<feature type="region of interest" description="Disordered" evidence="3">
    <location>
        <begin position="727"/>
        <end position="747"/>
    </location>
</feature>
<evidence type="ECO:0000313" key="5">
    <source>
        <dbReference type="EMBL" id="KAF2201558.1"/>
    </source>
</evidence>
<dbReference type="PANTHER" id="PTHR37534">
    <property type="entry name" value="TRANSCRIPTIONAL ACTIVATOR PROTEIN UGA3"/>
    <property type="match status" value="1"/>
</dbReference>
<dbReference type="InterPro" id="IPR036864">
    <property type="entry name" value="Zn2-C6_fun-type_DNA-bd_sf"/>
</dbReference>
<dbReference type="Pfam" id="PF11951">
    <property type="entry name" value="Fungal_trans_2"/>
    <property type="match status" value="1"/>
</dbReference>
<dbReference type="Proteomes" id="UP000799536">
    <property type="component" value="Unassembled WGS sequence"/>
</dbReference>
<accession>A0A9P4JL94</accession>
<dbReference type="GO" id="GO:0045944">
    <property type="term" value="P:positive regulation of transcription by RNA polymerase II"/>
    <property type="evidence" value="ECO:0007669"/>
    <property type="project" value="TreeGrafter"/>
</dbReference>